<proteinExistence type="predicted"/>
<dbReference type="OrthoDB" id="5426191at2759"/>
<evidence type="ECO:0008006" key="4">
    <source>
        <dbReference type="Google" id="ProtNLM"/>
    </source>
</evidence>
<reference evidence="2 3" key="1">
    <citation type="journal article" date="2011" name="PLoS Genet.">
        <title>Genome sequencing and comparative transcriptomics of the model entomopathogenic fungi Metarhizium anisopliae and M. acridum.</title>
        <authorList>
            <person name="Gao Q."/>
            <person name="Jin K."/>
            <person name="Ying S.H."/>
            <person name="Zhang Y."/>
            <person name="Xiao G."/>
            <person name="Shang Y."/>
            <person name="Duan Z."/>
            <person name="Hu X."/>
            <person name="Xie X.Q."/>
            <person name="Zhou G."/>
            <person name="Peng G."/>
            <person name="Luo Z."/>
            <person name="Huang W."/>
            <person name="Wang B."/>
            <person name="Fang W."/>
            <person name="Wang S."/>
            <person name="Zhong Y."/>
            <person name="Ma L.J."/>
            <person name="St Leger R.J."/>
            <person name="Zhao G.P."/>
            <person name="Pei Y."/>
            <person name="Feng M.G."/>
            <person name="Xia Y."/>
            <person name="Wang C."/>
        </authorList>
    </citation>
    <scope>NUCLEOTIDE SEQUENCE [LARGE SCALE GENOMIC DNA]</scope>
    <source>
        <strain evidence="2 3">CQMa 102</strain>
    </source>
</reference>
<keyword evidence="3" id="KW-1185">Reference proteome</keyword>
<dbReference type="eggNOG" id="ENOG502SD1F">
    <property type="taxonomic scope" value="Eukaryota"/>
</dbReference>
<dbReference type="HOGENOM" id="CLU_015711_1_0_1"/>
<evidence type="ECO:0000313" key="2">
    <source>
        <dbReference type="EMBL" id="EFY86262.1"/>
    </source>
</evidence>
<dbReference type="Proteomes" id="UP000002499">
    <property type="component" value="Unassembled WGS sequence"/>
</dbReference>
<evidence type="ECO:0000313" key="3">
    <source>
        <dbReference type="Proteomes" id="UP000002499"/>
    </source>
</evidence>
<gene>
    <name evidence="2" type="ORF">MAC_07716</name>
</gene>
<name>E9ECW8_METAQ</name>
<protein>
    <recommendedName>
        <fullName evidence="4">Oxidoreductase-like protein</fullName>
    </recommendedName>
</protein>
<sequence>MGNAIEAKNLSDINDIANRPPSYLEGTQKRKPLNLYISRVVGSDSKAVILTPLEPREEIVSGVDVGSALYIVKLCEPNPEPARHEAAYRSSQESRSSTETKTIRRRPVPGSDRPSTPDSSPSASQSHQPSATKAPERTAFGLHTGMTAKKPVGSQSLPRTSTETSASQLIVPKDSSSPQEPAGNAQTHYINSIPVPRPDTSPPPTNTSNQISPSPSQPISQAHSRSPSPRKHSTASTGMPLTLELSRKVPGSKEQWLVGYIKLHQVESSSGDAEKASTSATSSMQYPPMDIDILASGYVPFRERRVKKHSSTDSGGLKANYEVFHRQIVMNYSNSWLTNAKKMTRDRSDSAASVSSYKSDTAVKPDTTCTSGSPPEGMKARGYTFVSPWGGQCHFATGTSGKRLECFHTRPPPTAIHTNSLVKTSHSESTGGLISELSYNLALSPDQAKGSTGVFAKLAFCCSKPRHSIIPSDSSHEPSFTNLGAERAGGGLNGEQAKLATLTIHGDGWKMLDLVVAANMGVFWRTWVKYAPAST</sequence>
<organism evidence="3">
    <name type="scientific">Metarhizium acridum (strain CQMa 102)</name>
    <dbReference type="NCBI Taxonomy" id="655827"/>
    <lineage>
        <taxon>Eukaryota</taxon>
        <taxon>Fungi</taxon>
        <taxon>Dikarya</taxon>
        <taxon>Ascomycota</taxon>
        <taxon>Pezizomycotina</taxon>
        <taxon>Sordariomycetes</taxon>
        <taxon>Hypocreomycetidae</taxon>
        <taxon>Hypocreales</taxon>
        <taxon>Clavicipitaceae</taxon>
        <taxon>Metarhizium</taxon>
    </lineage>
</organism>
<feature type="region of interest" description="Disordered" evidence="1">
    <location>
        <begin position="82"/>
        <end position="241"/>
    </location>
</feature>
<accession>E9ECW8</accession>
<feature type="compositionally biased region" description="Pro residues" evidence="1">
    <location>
        <begin position="195"/>
        <end position="205"/>
    </location>
</feature>
<feature type="region of interest" description="Disordered" evidence="1">
    <location>
        <begin position="347"/>
        <end position="375"/>
    </location>
</feature>
<feature type="compositionally biased region" description="Low complexity" evidence="1">
    <location>
        <begin position="206"/>
        <end position="221"/>
    </location>
</feature>
<dbReference type="OMA" id="TQWNVAT"/>
<dbReference type="InParanoid" id="E9ECW8"/>
<dbReference type="AlphaFoldDB" id="E9ECW8"/>
<dbReference type="EMBL" id="GL698552">
    <property type="protein sequence ID" value="EFY86262.1"/>
    <property type="molecule type" value="Genomic_DNA"/>
</dbReference>
<dbReference type="KEGG" id="maw:19252027"/>
<dbReference type="GeneID" id="19252027"/>
<feature type="compositionally biased region" description="Low complexity" evidence="1">
    <location>
        <begin position="111"/>
        <end position="132"/>
    </location>
</feature>
<feature type="compositionally biased region" description="Polar residues" evidence="1">
    <location>
        <begin position="153"/>
        <end position="190"/>
    </location>
</feature>
<evidence type="ECO:0000256" key="1">
    <source>
        <dbReference type="SAM" id="MobiDB-lite"/>
    </source>
</evidence>